<dbReference type="PANTHER" id="PTHR33085">
    <property type="entry name" value="OS12G0113100 PROTEIN-RELATED"/>
    <property type="match status" value="1"/>
</dbReference>
<dbReference type="PANTHER" id="PTHR33085:SF147">
    <property type="match status" value="1"/>
</dbReference>
<accession>A0A8I6YB52</accession>
<dbReference type="AlphaFoldDB" id="A0A8I6YB52"/>
<dbReference type="InterPro" id="IPR012871">
    <property type="entry name" value="DUF1668_ORYSA"/>
</dbReference>
<proteinExistence type="predicted"/>
<organism evidence="1 2">
    <name type="scientific">Hordeum vulgare subsp. vulgare</name>
    <name type="common">Domesticated barley</name>
    <dbReference type="NCBI Taxonomy" id="112509"/>
    <lineage>
        <taxon>Eukaryota</taxon>
        <taxon>Viridiplantae</taxon>
        <taxon>Streptophyta</taxon>
        <taxon>Embryophyta</taxon>
        <taxon>Tracheophyta</taxon>
        <taxon>Spermatophyta</taxon>
        <taxon>Magnoliopsida</taxon>
        <taxon>Liliopsida</taxon>
        <taxon>Poales</taxon>
        <taxon>Poaceae</taxon>
        <taxon>BOP clade</taxon>
        <taxon>Pooideae</taxon>
        <taxon>Triticodae</taxon>
        <taxon>Triticeae</taxon>
        <taxon>Hordeinae</taxon>
        <taxon>Hordeum</taxon>
    </lineage>
</organism>
<evidence type="ECO:0000313" key="1">
    <source>
        <dbReference type="EnsemblPlants" id="HORVU.MOREX.r3.6HG0558320.1.CDS1"/>
    </source>
</evidence>
<dbReference type="Proteomes" id="UP000011116">
    <property type="component" value="Chromosome 6H"/>
</dbReference>
<keyword evidence="2" id="KW-1185">Reference proteome</keyword>
<reference evidence="1" key="2">
    <citation type="submission" date="2020-10" db="EMBL/GenBank/DDBJ databases">
        <authorList>
            <person name="Scholz U."/>
            <person name="Mascher M."/>
            <person name="Fiebig A."/>
        </authorList>
    </citation>
    <scope>NUCLEOTIDE SEQUENCE [LARGE SCALE GENOMIC DNA]</scope>
    <source>
        <strain evidence="1">cv. Morex</strain>
    </source>
</reference>
<protein>
    <submittedName>
        <fullName evidence="1">Uncharacterized protein</fullName>
    </submittedName>
</protein>
<dbReference type="EnsemblPlants" id="HORVU.MOREX.r3.6HG0558320.1">
    <property type="protein sequence ID" value="HORVU.MOREX.r3.6HG0558320.1.CDS1"/>
    <property type="gene ID" value="HORVU.MOREX.r3.6HG0558320"/>
</dbReference>
<sequence length="362" mass="40045">MSRRFLYMVLEVGRVPAARSYTLHRIEPSVLFYPRDSPERAAAAAAAGATPTTMEAAAAAAAAAARARESMMWRETDVYGEQAQLDRPVMTFPSPYVFMDFALTSRGKDQIVATERCDFQYMVEVRAPARAVLYDAASGSVLDLTAPEREDVPLAAGEDGTPVRGLIREPARSHDWHRYTFPPSPPPYLSGDAYGAYAAPVDCRYIWASARGHGTYSMHTVTGEWSKVSDRALPFQGRAACAPEHGLWFGFPAVDSSLLAAWDLHTSGGGAATAPVEARGVWDGFTVPRRSWNLRSHLVHLGDGCRFCVAKLFWNDVSWKRHKLAVLTGVEVERCDGGELRMIKHRSFKYTYDDEKCPHLVL</sequence>
<dbReference type="Gramene" id="HORVU.MOREX.r2.6HG0463790.1">
    <property type="protein sequence ID" value="HORVU.MOREX.r2.6HG0463790.1.CDS.1"/>
    <property type="gene ID" value="HORVU.MOREX.r2.6HG0463790"/>
</dbReference>
<evidence type="ECO:0000313" key="2">
    <source>
        <dbReference type="Proteomes" id="UP000011116"/>
    </source>
</evidence>
<reference evidence="1" key="3">
    <citation type="submission" date="2022-01" db="UniProtKB">
        <authorList>
            <consortium name="EnsemblPlants"/>
        </authorList>
    </citation>
    <scope>IDENTIFICATION</scope>
    <source>
        <strain evidence="1">subsp. vulgare</strain>
    </source>
</reference>
<dbReference type="Pfam" id="PF07893">
    <property type="entry name" value="DUF1668"/>
    <property type="match status" value="1"/>
</dbReference>
<reference evidence="2" key="1">
    <citation type="journal article" date="2012" name="Nature">
        <title>A physical, genetic and functional sequence assembly of the barley genome.</title>
        <authorList>
            <consortium name="The International Barley Genome Sequencing Consortium"/>
            <person name="Mayer K.F."/>
            <person name="Waugh R."/>
            <person name="Brown J.W."/>
            <person name="Schulman A."/>
            <person name="Langridge P."/>
            <person name="Platzer M."/>
            <person name="Fincher G.B."/>
            <person name="Muehlbauer G.J."/>
            <person name="Sato K."/>
            <person name="Close T.J."/>
            <person name="Wise R.P."/>
            <person name="Stein N."/>
        </authorList>
    </citation>
    <scope>NUCLEOTIDE SEQUENCE [LARGE SCALE GENOMIC DNA]</scope>
    <source>
        <strain evidence="2">cv. Morex</strain>
    </source>
</reference>
<name>A0A8I6YB52_HORVV</name>
<dbReference type="Gramene" id="HORVU.MOREX.r3.6HG0558320.1">
    <property type="protein sequence ID" value="HORVU.MOREX.r3.6HG0558320.1.CDS1"/>
    <property type="gene ID" value="HORVU.MOREX.r3.6HG0558320"/>
</dbReference>